<reference evidence="2" key="1">
    <citation type="submission" date="2017-05" db="EMBL/GenBank/DDBJ databases">
        <authorList>
            <person name="Ray J."/>
            <person name="Price M."/>
            <person name="Deutschbauer A."/>
        </authorList>
    </citation>
    <scope>NUCLEOTIDE SEQUENCE [LARGE SCALE GENOMIC DNA]</scope>
    <source>
        <strain evidence="2">DSM 19842</strain>
    </source>
</reference>
<organism evidence="1 2">
    <name type="scientific">Pontibacter actiniarum</name>
    <dbReference type="NCBI Taxonomy" id="323450"/>
    <lineage>
        <taxon>Bacteria</taxon>
        <taxon>Pseudomonadati</taxon>
        <taxon>Bacteroidota</taxon>
        <taxon>Cytophagia</taxon>
        <taxon>Cytophagales</taxon>
        <taxon>Hymenobacteraceae</taxon>
        <taxon>Pontibacter</taxon>
    </lineage>
</organism>
<name>A0A1X9YS46_9BACT</name>
<dbReference type="Proteomes" id="UP000266292">
    <property type="component" value="Chromosome"/>
</dbReference>
<gene>
    <name evidence="1" type="ORF">CA264_09650</name>
</gene>
<dbReference type="EMBL" id="CP021235">
    <property type="protein sequence ID" value="ARS35682.1"/>
    <property type="molecule type" value="Genomic_DNA"/>
</dbReference>
<dbReference type="OrthoDB" id="1442321at2"/>
<dbReference type="AlphaFoldDB" id="A0A1X9YS46"/>
<dbReference type="KEGG" id="pact:CA264_09650"/>
<evidence type="ECO:0000313" key="2">
    <source>
        <dbReference type="Proteomes" id="UP000266292"/>
    </source>
</evidence>
<accession>A0A1X9YS46</accession>
<keyword evidence="2" id="KW-1185">Reference proteome</keyword>
<dbReference type="STRING" id="709015.GCA_000472485_01944"/>
<protein>
    <submittedName>
        <fullName evidence="1">Uncharacterized protein</fullName>
    </submittedName>
</protein>
<evidence type="ECO:0000313" key="1">
    <source>
        <dbReference type="EMBL" id="ARS35682.1"/>
    </source>
</evidence>
<proteinExistence type="predicted"/>
<sequence length="153" mass="18123">MCKQKNLKYKVTTIADNKIFGFYVSLPSSESHEKLVKNFVWGENGLNERLKPLKWQVYGKDFELILIQFYVNPASSLREALKEIGSYSRKEKSIAIPVILDQENFFRHSEIERQEYFITIIIERLELLKEKVKRNKLDLNLEKLKIDTIKNLN</sequence>